<dbReference type="GO" id="GO:0010833">
    <property type="term" value="P:telomere maintenance via telomere lengthening"/>
    <property type="evidence" value="ECO:0007669"/>
    <property type="project" value="UniProtKB-UniRule"/>
</dbReference>
<dbReference type="InterPro" id="IPR039595">
    <property type="entry name" value="TE2IP/Rap1"/>
</dbReference>
<comment type="similarity">
    <text evidence="1 8">Belongs to the RAP1 family.</text>
</comment>
<keyword evidence="5" id="KW-0010">Activator</keyword>
<gene>
    <name evidence="12" type="ORF">K402DRAFT_408339</name>
</gene>
<evidence type="ECO:0000313" key="12">
    <source>
        <dbReference type="EMBL" id="KAF1981550.1"/>
    </source>
</evidence>
<dbReference type="GO" id="GO:0070187">
    <property type="term" value="C:shelterin complex"/>
    <property type="evidence" value="ECO:0007669"/>
    <property type="project" value="TreeGrafter"/>
</dbReference>
<dbReference type="PANTHER" id="PTHR16466">
    <property type="entry name" value="TELOMERE REPEAT-BINDING FACTOR 2-INTERACTING PROTEIN 1"/>
    <property type="match status" value="1"/>
</dbReference>
<name>A0A6G1GL57_9PEZI</name>
<evidence type="ECO:0000256" key="8">
    <source>
        <dbReference type="RuleBase" id="RU367107"/>
    </source>
</evidence>
<evidence type="ECO:0000256" key="2">
    <source>
        <dbReference type="ARBA" id="ARBA00022454"/>
    </source>
</evidence>
<keyword evidence="2 8" id="KW-0158">Chromosome</keyword>
<dbReference type="GO" id="GO:0031848">
    <property type="term" value="P:protection from non-homologous end joining at telomere"/>
    <property type="evidence" value="ECO:0007669"/>
    <property type="project" value="TreeGrafter"/>
</dbReference>
<feature type="region of interest" description="Disordered" evidence="9">
    <location>
        <begin position="342"/>
        <end position="400"/>
    </location>
</feature>
<feature type="region of interest" description="Disordered" evidence="9">
    <location>
        <begin position="414"/>
        <end position="511"/>
    </location>
</feature>
<evidence type="ECO:0000256" key="1">
    <source>
        <dbReference type="ARBA" id="ARBA00010467"/>
    </source>
</evidence>
<evidence type="ECO:0000256" key="4">
    <source>
        <dbReference type="ARBA" id="ARBA00023015"/>
    </source>
</evidence>
<keyword evidence="6" id="KW-0804">Transcription</keyword>
<feature type="region of interest" description="Disordered" evidence="9">
    <location>
        <begin position="194"/>
        <end position="230"/>
    </location>
</feature>
<keyword evidence="13" id="KW-1185">Reference proteome</keyword>
<feature type="compositionally biased region" description="Basic and acidic residues" evidence="9">
    <location>
        <begin position="197"/>
        <end position="223"/>
    </location>
</feature>
<keyword evidence="4" id="KW-0805">Transcription regulation</keyword>
<feature type="domain" description="TERF2-interacting telomeric protein 1 Myb" evidence="10">
    <location>
        <begin position="123"/>
        <end position="180"/>
    </location>
</feature>
<evidence type="ECO:0000256" key="7">
    <source>
        <dbReference type="ARBA" id="ARBA00023242"/>
    </source>
</evidence>
<organism evidence="12 13">
    <name type="scientific">Aulographum hederae CBS 113979</name>
    <dbReference type="NCBI Taxonomy" id="1176131"/>
    <lineage>
        <taxon>Eukaryota</taxon>
        <taxon>Fungi</taxon>
        <taxon>Dikarya</taxon>
        <taxon>Ascomycota</taxon>
        <taxon>Pezizomycotina</taxon>
        <taxon>Dothideomycetes</taxon>
        <taxon>Pleosporomycetidae</taxon>
        <taxon>Aulographales</taxon>
        <taxon>Aulographaceae</taxon>
    </lineage>
</organism>
<dbReference type="SUPFAM" id="SSF46689">
    <property type="entry name" value="Homeodomain-like"/>
    <property type="match status" value="1"/>
</dbReference>
<dbReference type="Pfam" id="PF08914">
    <property type="entry name" value="Myb_Rap1"/>
    <property type="match status" value="1"/>
</dbReference>
<protein>
    <recommendedName>
        <fullName evidence="8">DNA-binding protein RAP1</fullName>
    </recommendedName>
</protein>
<feature type="compositionally biased region" description="Acidic residues" evidence="9">
    <location>
        <begin position="417"/>
        <end position="455"/>
    </location>
</feature>
<comment type="subunit">
    <text evidence="8">Homodimer.</text>
</comment>
<dbReference type="InterPro" id="IPR015010">
    <property type="entry name" value="TERF2IP_Myb"/>
</dbReference>
<dbReference type="OrthoDB" id="435460at2759"/>
<comment type="subcellular location">
    <subcellularLocation>
        <location evidence="8">Nucleus</location>
    </subcellularLocation>
    <subcellularLocation>
        <location evidence="8">Chromosome</location>
        <location evidence="8">Telomere</location>
    </subcellularLocation>
</comment>
<evidence type="ECO:0000259" key="11">
    <source>
        <dbReference type="Pfam" id="PF11626"/>
    </source>
</evidence>
<reference evidence="12" key="1">
    <citation type="journal article" date="2020" name="Stud. Mycol.">
        <title>101 Dothideomycetes genomes: a test case for predicting lifestyles and emergence of pathogens.</title>
        <authorList>
            <person name="Haridas S."/>
            <person name="Albert R."/>
            <person name="Binder M."/>
            <person name="Bloem J."/>
            <person name="Labutti K."/>
            <person name="Salamov A."/>
            <person name="Andreopoulos B."/>
            <person name="Baker S."/>
            <person name="Barry K."/>
            <person name="Bills G."/>
            <person name="Bluhm B."/>
            <person name="Cannon C."/>
            <person name="Castanera R."/>
            <person name="Culley D."/>
            <person name="Daum C."/>
            <person name="Ezra D."/>
            <person name="Gonzalez J."/>
            <person name="Henrissat B."/>
            <person name="Kuo A."/>
            <person name="Liang C."/>
            <person name="Lipzen A."/>
            <person name="Lutzoni F."/>
            <person name="Magnuson J."/>
            <person name="Mondo S."/>
            <person name="Nolan M."/>
            <person name="Ohm R."/>
            <person name="Pangilinan J."/>
            <person name="Park H.-J."/>
            <person name="Ramirez L."/>
            <person name="Alfaro M."/>
            <person name="Sun H."/>
            <person name="Tritt A."/>
            <person name="Yoshinaga Y."/>
            <person name="Zwiers L.-H."/>
            <person name="Turgeon B."/>
            <person name="Goodwin S."/>
            <person name="Spatafora J."/>
            <person name="Crous P."/>
            <person name="Grigoriev I."/>
        </authorList>
    </citation>
    <scope>NUCLEOTIDE SEQUENCE</scope>
    <source>
        <strain evidence="12">CBS 113979</strain>
    </source>
</reference>
<evidence type="ECO:0000256" key="3">
    <source>
        <dbReference type="ARBA" id="ARBA00022895"/>
    </source>
</evidence>
<evidence type="ECO:0000256" key="6">
    <source>
        <dbReference type="ARBA" id="ARBA00023163"/>
    </source>
</evidence>
<dbReference type="Proteomes" id="UP000800041">
    <property type="component" value="Unassembled WGS sequence"/>
</dbReference>
<dbReference type="EMBL" id="ML977197">
    <property type="protein sequence ID" value="KAF1981550.1"/>
    <property type="molecule type" value="Genomic_DNA"/>
</dbReference>
<dbReference type="GO" id="GO:0042162">
    <property type="term" value="F:telomeric DNA binding"/>
    <property type="evidence" value="ECO:0007669"/>
    <property type="project" value="TreeGrafter"/>
</dbReference>
<feature type="region of interest" description="Disordered" evidence="9">
    <location>
        <begin position="586"/>
        <end position="616"/>
    </location>
</feature>
<dbReference type="CDD" id="cd11655">
    <property type="entry name" value="rap1_myb-like"/>
    <property type="match status" value="1"/>
</dbReference>
<evidence type="ECO:0000256" key="5">
    <source>
        <dbReference type="ARBA" id="ARBA00023159"/>
    </source>
</evidence>
<dbReference type="Gene3D" id="1.10.10.2170">
    <property type="match status" value="1"/>
</dbReference>
<feature type="compositionally biased region" description="Basic and acidic residues" evidence="9">
    <location>
        <begin position="586"/>
        <end position="608"/>
    </location>
</feature>
<evidence type="ECO:0000313" key="13">
    <source>
        <dbReference type="Proteomes" id="UP000800041"/>
    </source>
</evidence>
<accession>A0A6G1GL57</accession>
<dbReference type="AlphaFoldDB" id="A0A6G1GL57"/>
<keyword evidence="7 8" id="KW-0539">Nucleus</keyword>
<dbReference type="Gene3D" id="1.10.10.60">
    <property type="entry name" value="Homeodomain-like"/>
    <property type="match status" value="1"/>
</dbReference>
<dbReference type="InterPro" id="IPR009057">
    <property type="entry name" value="Homeodomain-like_sf"/>
</dbReference>
<evidence type="ECO:0000259" key="10">
    <source>
        <dbReference type="Pfam" id="PF08914"/>
    </source>
</evidence>
<dbReference type="InterPro" id="IPR038104">
    <property type="entry name" value="Rap1_C_sf"/>
</dbReference>
<comment type="function">
    <text evidence="8">Involved in the regulation of telomere length, clustering and has a specific role in telomere position effect (TPE).</text>
</comment>
<proteinExistence type="inferred from homology"/>
<keyword evidence="3 8" id="KW-0779">Telomere</keyword>
<dbReference type="InterPro" id="IPR021661">
    <property type="entry name" value="Rap1_C"/>
</dbReference>
<evidence type="ECO:0000256" key="9">
    <source>
        <dbReference type="SAM" id="MobiDB-lite"/>
    </source>
</evidence>
<feature type="domain" description="TRF2-interacting telomeric protein/Rap1 C-terminal" evidence="11">
    <location>
        <begin position="524"/>
        <end position="604"/>
    </location>
</feature>
<dbReference type="Pfam" id="PF11626">
    <property type="entry name" value="Rap1_C"/>
    <property type="match status" value="1"/>
</dbReference>
<dbReference type="PANTHER" id="PTHR16466:SF6">
    <property type="entry name" value="TELOMERIC REPEAT-BINDING FACTOR 2-INTERACTING PROTEIN 1"/>
    <property type="match status" value="1"/>
</dbReference>
<sequence length="616" mass="68698">MAEPHHAPIIYTDVAEDADIHGDLFAGIKFFLARTVPQRRRFVEKVENNGGTVVPLETQADFRIFDHKRKGSPAGSLSFTFITASLQDGEIAEADDHLAGPPAGSVRAVGSTSLPAKKGRTDFTAEDDQLLYKYVMDCAVKGLPTKGNVIYTPFAAENPRHTMQSWRDRYVSHLADKPPKGLENYVPNVTSKALPHRQAEHPNADKIKSSPEAVRGQDSERGKGKANVPIEDADFDDEDFHDLIASAEDILVMPLANFDAAWRQWAGRDARPISAKKWEQFFRDEARPIYDELNRYRGWQPIYTKAWEAWDETHIERGPWQDWAEYIKTDIIPVLERSRVSNGSKNKRALQDRPTASFEGVEEPASSKRRRVETQPRQAQEVSSKLASPVGTSNGAVNGNSVKARSHAALDTHETIAEDSQDVDVDVPEPEDGPEADVEEDDEEVGEGSVEEEPEAVPHIGDLQEIDKDGNEADISSELGRRQDVGDSNGMEEPEDLTNGEETEEQSQSDRLTLMDEVEALIKDGYKADHVIAAVKATSANMKLAIKVLDILEEQGHLPDDRRGVWTDRDDEALKAGTKMGLRRLAEKHGREGPAGIEGRREFWKSWDEDQEDSQE</sequence>
<feature type="compositionally biased region" description="Polar residues" evidence="9">
    <location>
        <begin position="375"/>
        <end position="400"/>
    </location>
</feature>
<feature type="compositionally biased region" description="Acidic residues" evidence="9">
    <location>
        <begin position="490"/>
        <end position="507"/>
    </location>
</feature>